<reference evidence="3" key="1">
    <citation type="submission" date="2021-01" db="EMBL/GenBank/DDBJ databases">
        <authorList>
            <person name="Kaushik A."/>
        </authorList>
    </citation>
    <scope>NUCLEOTIDE SEQUENCE</scope>
    <source>
        <strain evidence="3">AG2-2IIIB</strain>
    </source>
</reference>
<dbReference type="SUPFAM" id="SSF52768">
    <property type="entry name" value="Arginase/deacetylase"/>
    <property type="match status" value="1"/>
</dbReference>
<name>A0A8H2WSN0_9AGAM</name>
<evidence type="ECO:0000313" key="3">
    <source>
        <dbReference type="EMBL" id="CAE6404063.1"/>
    </source>
</evidence>
<dbReference type="Pfam" id="PF00850">
    <property type="entry name" value="Hist_deacetyl"/>
    <property type="match status" value="1"/>
</dbReference>
<evidence type="ECO:0000313" key="4">
    <source>
        <dbReference type="Proteomes" id="UP000663843"/>
    </source>
</evidence>
<feature type="compositionally biased region" description="Basic and acidic residues" evidence="1">
    <location>
        <begin position="531"/>
        <end position="549"/>
    </location>
</feature>
<dbReference type="PANTHER" id="PTHR47558:SF1">
    <property type="entry name" value="HISTONE DEACETYLASE HOS3"/>
    <property type="match status" value="1"/>
</dbReference>
<dbReference type="GO" id="GO:0005634">
    <property type="term" value="C:nucleus"/>
    <property type="evidence" value="ECO:0007669"/>
    <property type="project" value="TreeGrafter"/>
</dbReference>
<accession>A0A8H2WSN0</accession>
<feature type="domain" description="Histone deacetylase" evidence="2">
    <location>
        <begin position="129"/>
        <end position="437"/>
    </location>
</feature>
<dbReference type="PANTHER" id="PTHR47558">
    <property type="entry name" value="HISTONE DEACETYLASE HOS3"/>
    <property type="match status" value="1"/>
</dbReference>
<dbReference type="GO" id="GO:0004407">
    <property type="term" value="F:histone deacetylase activity"/>
    <property type="evidence" value="ECO:0007669"/>
    <property type="project" value="TreeGrafter"/>
</dbReference>
<dbReference type="PRINTS" id="PR01270">
    <property type="entry name" value="HDASUPER"/>
</dbReference>
<dbReference type="InterPro" id="IPR037138">
    <property type="entry name" value="His_deacetylse_dom_sf"/>
</dbReference>
<gene>
    <name evidence="3" type="ORF">RDB_LOCUS38312</name>
</gene>
<feature type="compositionally biased region" description="Low complexity" evidence="1">
    <location>
        <begin position="595"/>
        <end position="607"/>
    </location>
</feature>
<dbReference type="InterPro" id="IPR023801">
    <property type="entry name" value="His_deacetylse_dom"/>
</dbReference>
<proteinExistence type="predicted"/>
<dbReference type="InterPro" id="IPR000286">
    <property type="entry name" value="HDACs"/>
</dbReference>
<dbReference type="InterPro" id="IPR053244">
    <property type="entry name" value="HDAC_HD_type_1"/>
</dbReference>
<sequence length="658" mass="71313">MMDRPEPKLSIHVQPSCSEHRYIRNKDLSTIVERPERLRPLAIGVAAAIARNEATVPGLPISDDTTASQDDLSIVMEKLSLQSNENVVLSTPVARIIRYARPADPSFLNNPAVRMVHALEEDTAPDSGEDYLSQLSRWALESEDRIKAGNSEIPRGEGLSQGDLYLCPHTLHAIAGALKATCDSVDSVIGSTLPRSFALIRPPGHHCGSDEPAGFCWVNNVLVGAAHAHQVHGITRAIIFDIDLHHGNGTQSITWKLNAETHRKKLESEAQRAAGILDEPEGLQIYYGSLHDILSYPCEDGDPTLTAAASISLHGNAHGQHIENVHLQEWKDEEDFFGRLYGNPLDDVGGGYATRLFGRARDFLKGTGATPEKTLVFVSCGFDAGEHEYESMSRHNRRVPTTFYHQFACDAREFAQSYAKGRVVGVLEGGYSDRALVSGGMAWINGMIGHTHANARDLWSVVNLDKIEVAAGLKKTRKPRASTSNTPAPTYEPWITRMLGLIPTLDATFGTTHPSAPRARKKAEPAPSTRTLRERAPRTKPESKAEKPRSTKAKAAPLSAKGVWVESSGQASRPGSPEVLHVPPGPPVSEPHPDPVSSSPVSKAPESIGAEIDDTVKALQGISLNPPEEENPGPNPISEQSKAQLVIKLKRPPKSTGA</sequence>
<dbReference type="AlphaFoldDB" id="A0A8H2WSN0"/>
<evidence type="ECO:0000256" key="1">
    <source>
        <dbReference type="SAM" id="MobiDB-lite"/>
    </source>
</evidence>
<dbReference type="InterPro" id="IPR023696">
    <property type="entry name" value="Ureohydrolase_dom_sf"/>
</dbReference>
<feature type="compositionally biased region" description="Basic residues" evidence="1">
    <location>
        <begin position="648"/>
        <end position="658"/>
    </location>
</feature>
<protein>
    <recommendedName>
        <fullName evidence="2">Histone deacetylase domain-containing protein</fullName>
    </recommendedName>
</protein>
<dbReference type="Gene3D" id="3.40.800.20">
    <property type="entry name" value="Histone deacetylase domain"/>
    <property type="match status" value="1"/>
</dbReference>
<dbReference type="EMBL" id="CAJMWT010001472">
    <property type="protein sequence ID" value="CAE6404063.1"/>
    <property type="molecule type" value="Genomic_DNA"/>
</dbReference>
<evidence type="ECO:0000259" key="2">
    <source>
        <dbReference type="Pfam" id="PF00850"/>
    </source>
</evidence>
<dbReference type="GO" id="GO:0010468">
    <property type="term" value="P:regulation of gene expression"/>
    <property type="evidence" value="ECO:0007669"/>
    <property type="project" value="UniProtKB-ARBA"/>
</dbReference>
<organism evidence="3 4">
    <name type="scientific">Rhizoctonia solani</name>
    <dbReference type="NCBI Taxonomy" id="456999"/>
    <lineage>
        <taxon>Eukaryota</taxon>
        <taxon>Fungi</taxon>
        <taxon>Dikarya</taxon>
        <taxon>Basidiomycota</taxon>
        <taxon>Agaricomycotina</taxon>
        <taxon>Agaricomycetes</taxon>
        <taxon>Cantharellales</taxon>
        <taxon>Ceratobasidiaceae</taxon>
        <taxon>Rhizoctonia</taxon>
    </lineage>
</organism>
<feature type="region of interest" description="Disordered" evidence="1">
    <location>
        <begin position="506"/>
        <end position="658"/>
    </location>
</feature>
<dbReference type="Proteomes" id="UP000663843">
    <property type="component" value="Unassembled WGS sequence"/>
</dbReference>
<comment type="caution">
    <text evidence="3">The sequence shown here is derived from an EMBL/GenBank/DDBJ whole genome shotgun (WGS) entry which is preliminary data.</text>
</comment>